<protein>
    <submittedName>
        <fullName evidence="3">MarR family transcriptional regulator</fullName>
    </submittedName>
</protein>
<evidence type="ECO:0000259" key="2">
    <source>
        <dbReference type="PROSITE" id="PS50995"/>
    </source>
</evidence>
<feature type="domain" description="HTH marR-type" evidence="2">
    <location>
        <begin position="26"/>
        <end position="160"/>
    </location>
</feature>
<accession>A0A5J6L0W8</accession>
<dbReference type="Pfam" id="PF12802">
    <property type="entry name" value="MarR_2"/>
    <property type="match status" value="1"/>
</dbReference>
<dbReference type="AlphaFoldDB" id="A0A5J6L0W8"/>
<dbReference type="EMBL" id="CP044232">
    <property type="protein sequence ID" value="QEW02117.1"/>
    <property type="molecule type" value="Genomic_DNA"/>
</dbReference>
<sequence>MVTSPFPAPPDGRMQVTTPTDTGDAIAEAVRAVERLRQSESRLARRRQNACGPSENARAAMRYILECTDEGESVTPTGIAQHLGVSTASVTGMLDRLHAGGLIAFTSNPTDRRSKFVVPFDRDIDLTDVDPLSTRIREFAGELSPTEAEHVAQFLERVREAVDQECA</sequence>
<evidence type="ECO:0000313" key="4">
    <source>
        <dbReference type="Proteomes" id="UP000325516"/>
    </source>
</evidence>
<name>A0A5J6L0W8_9MICO</name>
<dbReference type="PANTHER" id="PTHR33164">
    <property type="entry name" value="TRANSCRIPTIONAL REGULATOR, MARR FAMILY"/>
    <property type="match status" value="1"/>
</dbReference>
<dbReference type="GO" id="GO:0006950">
    <property type="term" value="P:response to stress"/>
    <property type="evidence" value="ECO:0007669"/>
    <property type="project" value="TreeGrafter"/>
</dbReference>
<dbReference type="GO" id="GO:0003700">
    <property type="term" value="F:DNA-binding transcription factor activity"/>
    <property type="evidence" value="ECO:0007669"/>
    <property type="project" value="InterPro"/>
</dbReference>
<reference evidence="4" key="1">
    <citation type="submission" date="2019-09" db="EMBL/GenBank/DDBJ databases">
        <title>Mumia zhuanghuii sp. nov. isolated from the intestinal contents of plateau pika (Ochotona curzoniae) in the Qinghai-Tibet plateau of China.</title>
        <authorList>
            <person name="Tian Z."/>
        </authorList>
    </citation>
    <scope>NUCLEOTIDE SEQUENCE [LARGE SCALE GENOMIC DNA]</scope>
    <source>
        <strain evidence="4">L-031</strain>
    </source>
</reference>
<dbReference type="PANTHER" id="PTHR33164:SF43">
    <property type="entry name" value="HTH-TYPE TRANSCRIPTIONAL REPRESSOR YETL"/>
    <property type="match status" value="1"/>
</dbReference>
<dbReference type="InterPro" id="IPR036390">
    <property type="entry name" value="WH_DNA-bd_sf"/>
</dbReference>
<feature type="compositionally biased region" description="Pro residues" evidence="1">
    <location>
        <begin position="1"/>
        <end position="10"/>
    </location>
</feature>
<dbReference type="PROSITE" id="PS50995">
    <property type="entry name" value="HTH_MARR_2"/>
    <property type="match status" value="1"/>
</dbReference>
<feature type="region of interest" description="Disordered" evidence="1">
    <location>
        <begin position="1"/>
        <end position="20"/>
    </location>
</feature>
<dbReference type="SMART" id="SM00347">
    <property type="entry name" value="HTH_MARR"/>
    <property type="match status" value="1"/>
</dbReference>
<evidence type="ECO:0000256" key="1">
    <source>
        <dbReference type="SAM" id="MobiDB-lite"/>
    </source>
</evidence>
<dbReference type="InterPro" id="IPR000835">
    <property type="entry name" value="HTH_MarR-typ"/>
</dbReference>
<gene>
    <name evidence="3" type="ORF">F6J85_02730</name>
</gene>
<dbReference type="KEGG" id="mlz:F6J85_02730"/>
<dbReference type="Proteomes" id="UP000325516">
    <property type="component" value="Chromosome"/>
</dbReference>
<proteinExistence type="predicted"/>
<dbReference type="Gene3D" id="1.10.10.10">
    <property type="entry name" value="Winged helix-like DNA-binding domain superfamily/Winged helix DNA-binding domain"/>
    <property type="match status" value="1"/>
</dbReference>
<keyword evidence="4" id="KW-1185">Reference proteome</keyword>
<organism evidence="3 4">
    <name type="scientific">Microbacterium lushaniae</name>
    <dbReference type="NCBI Taxonomy" id="2614639"/>
    <lineage>
        <taxon>Bacteria</taxon>
        <taxon>Bacillati</taxon>
        <taxon>Actinomycetota</taxon>
        <taxon>Actinomycetes</taxon>
        <taxon>Micrococcales</taxon>
        <taxon>Microbacteriaceae</taxon>
        <taxon>Microbacterium</taxon>
    </lineage>
</organism>
<dbReference type="InterPro" id="IPR039422">
    <property type="entry name" value="MarR/SlyA-like"/>
</dbReference>
<dbReference type="SUPFAM" id="SSF46785">
    <property type="entry name" value="Winged helix' DNA-binding domain"/>
    <property type="match status" value="1"/>
</dbReference>
<dbReference type="InterPro" id="IPR036388">
    <property type="entry name" value="WH-like_DNA-bd_sf"/>
</dbReference>
<evidence type="ECO:0000313" key="3">
    <source>
        <dbReference type="EMBL" id="QEW02117.1"/>
    </source>
</evidence>